<reference evidence="3" key="1">
    <citation type="submission" date="2022-09" db="EMBL/GenBank/DDBJ databases">
        <title>Actin cytoskeleton and complex cell architecture in an #Asgard archaeon.</title>
        <authorList>
            <person name="Ponce Toledo R.I."/>
            <person name="Schleper C."/>
            <person name="Rodrigues Oliveira T."/>
            <person name="Wollweber F."/>
            <person name="Xu J."/>
            <person name="Rittmann S."/>
            <person name="Klingl A."/>
            <person name="Pilhofer M."/>
        </authorList>
    </citation>
    <scope>NUCLEOTIDE SEQUENCE</scope>
    <source>
        <strain evidence="3">B-35</strain>
    </source>
</reference>
<feature type="domain" description="Ubiquitin-like" evidence="2">
    <location>
        <begin position="39"/>
        <end position="117"/>
    </location>
</feature>
<dbReference type="CDD" id="cd17039">
    <property type="entry name" value="Ubl_ubiquitin_like"/>
    <property type="match status" value="1"/>
</dbReference>
<dbReference type="Gene3D" id="3.10.20.90">
    <property type="entry name" value="Phosphatidylinositol 3-kinase Catalytic Subunit, Chain A, domain 1"/>
    <property type="match status" value="1"/>
</dbReference>
<sequence>MSEDFDDLDEDLDEDIEDKTPAIASKTPNAAQAPGGKDISVFFMSTIGPGEKKQKLLVNTGNQVGDIKTTVGNIFGVNPSDFHLSHGGVTMDEGKFIMDYPVKDGDTVLLIPASTAGI</sequence>
<dbReference type="InterPro" id="IPR029071">
    <property type="entry name" value="Ubiquitin-like_domsf"/>
</dbReference>
<feature type="compositionally biased region" description="Acidic residues" evidence="1">
    <location>
        <begin position="1"/>
        <end position="17"/>
    </location>
</feature>
<evidence type="ECO:0000256" key="1">
    <source>
        <dbReference type="SAM" id="MobiDB-lite"/>
    </source>
</evidence>
<organism evidence="3 4">
    <name type="scientific">Candidatus Lokiarchaeum ossiferum</name>
    <dbReference type="NCBI Taxonomy" id="2951803"/>
    <lineage>
        <taxon>Archaea</taxon>
        <taxon>Promethearchaeati</taxon>
        <taxon>Promethearchaeota</taxon>
        <taxon>Promethearchaeia</taxon>
        <taxon>Promethearchaeales</taxon>
        <taxon>Promethearchaeaceae</taxon>
        <taxon>Candidatus Lokiarchaeum</taxon>
    </lineage>
</organism>
<dbReference type="SUPFAM" id="SSF54236">
    <property type="entry name" value="Ubiquitin-like"/>
    <property type="match status" value="1"/>
</dbReference>
<evidence type="ECO:0000313" key="4">
    <source>
        <dbReference type="Proteomes" id="UP001208689"/>
    </source>
</evidence>
<dbReference type="Proteomes" id="UP001208689">
    <property type="component" value="Chromosome"/>
</dbReference>
<name>A0ABY6HVV4_9ARCH</name>
<evidence type="ECO:0000313" key="3">
    <source>
        <dbReference type="EMBL" id="UYP46711.1"/>
    </source>
</evidence>
<dbReference type="InterPro" id="IPR000626">
    <property type="entry name" value="Ubiquitin-like_dom"/>
</dbReference>
<gene>
    <name evidence="3" type="ORF">NEF87_002996</name>
</gene>
<accession>A0ABY6HVV4</accession>
<evidence type="ECO:0000259" key="2">
    <source>
        <dbReference type="PROSITE" id="PS50053"/>
    </source>
</evidence>
<dbReference type="PROSITE" id="PS50053">
    <property type="entry name" value="UBIQUITIN_2"/>
    <property type="match status" value="1"/>
</dbReference>
<proteinExistence type="predicted"/>
<keyword evidence="4" id="KW-1185">Reference proteome</keyword>
<feature type="region of interest" description="Disordered" evidence="1">
    <location>
        <begin position="1"/>
        <end position="36"/>
    </location>
</feature>
<dbReference type="EMBL" id="CP104013">
    <property type="protein sequence ID" value="UYP46711.1"/>
    <property type="molecule type" value="Genomic_DNA"/>
</dbReference>
<protein>
    <recommendedName>
        <fullName evidence="2">Ubiquitin-like domain-containing protein</fullName>
    </recommendedName>
</protein>